<dbReference type="AlphaFoldDB" id="A0ABD2INW0"/>
<evidence type="ECO:0000313" key="2">
    <source>
        <dbReference type="Proteomes" id="UP001620626"/>
    </source>
</evidence>
<name>A0ABD2INW0_9BILA</name>
<evidence type="ECO:0000313" key="1">
    <source>
        <dbReference type="EMBL" id="KAL3080881.1"/>
    </source>
</evidence>
<accession>A0ABD2INW0</accession>
<comment type="caution">
    <text evidence="1">The sequence shown here is derived from an EMBL/GenBank/DDBJ whole genome shotgun (WGS) entry which is preliminary data.</text>
</comment>
<keyword evidence="2" id="KW-1185">Reference proteome</keyword>
<protein>
    <submittedName>
        <fullName evidence="1">Uncharacterized protein</fullName>
    </submittedName>
</protein>
<dbReference type="Proteomes" id="UP001620626">
    <property type="component" value="Unassembled WGS sequence"/>
</dbReference>
<proteinExistence type="predicted"/>
<gene>
    <name evidence="1" type="ORF">niasHT_032909</name>
</gene>
<sequence>MSDRRKEAEEKMTKAIFISADCWLCVFDLLPASQLGLGIALISHRFDIYVDEHFKTRKRTLAFIRILRRKIGENGTKKMEITNYDRKPLPIPKKPLPKKVVGFKYISINFIDQNAMAFLHHFRPLFASFPISLLIRTKSDRILALILRNIWPMIAKNIYALDLCAKTLRRSQKFVPSILNDFPSLHVVSSYFDEFFAEFPCDDSAMASNGQTMAKWLFAPRQDDVPKLFKCVFNGNKLDWPLKIAALKAAFTNASSRANFIVAICFLSSAFADSVVPFDLTNEFTREQLALKRTQYDNEFLLIRCPIVRNASKWIKWEEEAIFWEFFNQRNRIYIEFNDEDDIGDGLLDTIPGPSDQQK</sequence>
<reference evidence="1 2" key="1">
    <citation type="submission" date="2024-10" db="EMBL/GenBank/DDBJ databases">
        <authorList>
            <person name="Kim D."/>
        </authorList>
    </citation>
    <scope>NUCLEOTIDE SEQUENCE [LARGE SCALE GENOMIC DNA]</scope>
    <source>
        <strain evidence="1">BH-2024</strain>
    </source>
</reference>
<organism evidence="1 2">
    <name type="scientific">Heterodera trifolii</name>
    <dbReference type="NCBI Taxonomy" id="157864"/>
    <lineage>
        <taxon>Eukaryota</taxon>
        <taxon>Metazoa</taxon>
        <taxon>Ecdysozoa</taxon>
        <taxon>Nematoda</taxon>
        <taxon>Chromadorea</taxon>
        <taxon>Rhabditida</taxon>
        <taxon>Tylenchina</taxon>
        <taxon>Tylenchomorpha</taxon>
        <taxon>Tylenchoidea</taxon>
        <taxon>Heteroderidae</taxon>
        <taxon>Heteroderinae</taxon>
        <taxon>Heterodera</taxon>
    </lineage>
</organism>
<dbReference type="EMBL" id="JBICBT010001144">
    <property type="protein sequence ID" value="KAL3080881.1"/>
    <property type="molecule type" value="Genomic_DNA"/>
</dbReference>